<dbReference type="EC" id="2.5.1.55" evidence="8"/>
<name>A0A518HZB8_9BACT</name>
<keyword evidence="5 8" id="KW-0963">Cytoplasm</keyword>
<sequence length="292" mass="31081">MSNSENSSGVRTVSVGPYRCGDGQPLLLIAGPCVLQSDEISTQIGDVLTRINAREDVNVVFKASFDKANRTSAAAIRGPGMEQGLTMLDRIARRTGLPVTTDIHLPGQAKAVAEVCDLLQIPAFLARQTDLIVAAAETGRPLNVKKGQFMAPEDMRYVVDKARAAGDGGVMLCERGTFFGYGRLVNDMQALPIMRSLGVPVVFDATHSVQRPGSGQGSTGGNREMVEPLARAAVAIGIDAIFFETHPDPDSSPSDGANMVPLDRFEGLVDRLLQIRHTILSVGQLNGTDQAP</sequence>
<dbReference type="Gene3D" id="3.20.20.70">
    <property type="entry name" value="Aldolase class I"/>
    <property type="match status" value="1"/>
</dbReference>
<keyword evidence="8" id="KW-0448">Lipopolysaccharide biosynthesis</keyword>
<dbReference type="RefSeq" id="WP_145390347.1">
    <property type="nucleotide sequence ID" value="NZ_CP037423.1"/>
</dbReference>
<keyword evidence="6 8" id="KW-0808">Transferase</keyword>
<evidence type="ECO:0000313" key="11">
    <source>
        <dbReference type="Proteomes" id="UP000319004"/>
    </source>
</evidence>
<dbReference type="InterPro" id="IPR006218">
    <property type="entry name" value="DAHP1/KDSA"/>
</dbReference>
<evidence type="ECO:0000256" key="5">
    <source>
        <dbReference type="ARBA" id="ARBA00022490"/>
    </source>
</evidence>
<dbReference type="Pfam" id="PF00793">
    <property type="entry name" value="DAHP_synth_1"/>
    <property type="match status" value="1"/>
</dbReference>
<dbReference type="InterPro" id="IPR006269">
    <property type="entry name" value="KDO8P_synthase"/>
</dbReference>
<evidence type="ECO:0000256" key="1">
    <source>
        <dbReference type="ARBA" id="ARBA00004496"/>
    </source>
</evidence>
<accession>A0A518HZB8</accession>
<gene>
    <name evidence="8 10" type="primary">kdsA</name>
    <name evidence="10" type="ORF">Enr13x_61070</name>
</gene>
<dbReference type="OrthoDB" id="9780456at2"/>
<dbReference type="GO" id="GO:0019294">
    <property type="term" value="P:keto-3-deoxy-D-manno-octulosonic acid biosynthetic process"/>
    <property type="evidence" value="ECO:0007669"/>
    <property type="project" value="UniProtKB-UniRule"/>
</dbReference>
<reference evidence="10 11" key="1">
    <citation type="submission" date="2019-03" db="EMBL/GenBank/DDBJ databases">
        <title>Deep-cultivation of Planctomycetes and their phenomic and genomic characterization uncovers novel biology.</title>
        <authorList>
            <person name="Wiegand S."/>
            <person name="Jogler M."/>
            <person name="Boedeker C."/>
            <person name="Pinto D."/>
            <person name="Vollmers J."/>
            <person name="Rivas-Marin E."/>
            <person name="Kohn T."/>
            <person name="Peeters S.H."/>
            <person name="Heuer A."/>
            <person name="Rast P."/>
            <person name="Oberbeckmann S."/>
            <person name="Bunk B."/>
            <person name="Jeske O."/>
            <person name="Meyerdierks A."/>
            <person name="Storesund J.E."/>
            <person name="Kallscheuer N."/>
            <person name="Luecker S."/>
            <person name="Lage O.M."/>
            <person name="Pohl T."/>
            <person name="Merkel B.J."/>
            <person name="Hornburger P."/>
            <person name="Mueller R.-W."/>
            <person name="Bruemmer F."/>
            <person name="Labrenz M."/>
            <person name="Spormann A.M."/>
            <person name="Op den Camp H."/>
            <person name="Overmann J."/>
            <person name="Amann R."/>
            <person name="Jetten M.S.M."/>
            <person name="Mascher T."/>
            <person name="Medema M.H."/>
            <person name="Devos D.P."/>
            <person name="Kaster A.-K."/>
            <person name="Ovreas L."/>
            <person name="Rohde M."/>
            <person name="Galperin M.Y."/>
            <person name="Jogler C."/>
        </authorList>
    </citation>
    <scope>NUCLEOTIDE SEQUENCE [LARGE SCALE GENOMIC DNA]</scope>
    <source>
        <strain evidence="10 11">Enr13</strain>
    </source>
</reference>
<dbReference type="KEGG" id="snep:Enr13x_61070"/>
<evidence type="ECO:0000256" key="3">
    <source>
        <dbReference type="ARBA" id="ARBA00004845"/>
    </source>
</evidence>
<evidence type="ECO:0000256" key="2">
    <source>
        <dbReference type="ARBA" id="ARBA00004756"/>
    </source>
</evidence>
<dbReference type="AlphaFoldDB" id="A0A518HZB8"/>
<organism evidence="10 11">
    <name type="scientific">Stieleria neptunia</name>
    <dbReference type="NCBI Taxonomy" id="2527979"/>
    <lineage>
        <taxon>Bacteria</taxon>
        <taxon>Pseudomonadati</taxon>
        <taxon>Planctomycetota</taxon>
        <taxon>Planctomycetia</taxon>
        <taxon>Pirellulales</taxon>
        <taxon>Pirellulaceae</taxon>
        <taxon>Stieleria</taxon>
    </lineage>
</organism>
<comment type="similarity">
    <text evidence="4 8">Belongs to the KdsA family.</text>
</comment>
<keyword evidence="11" id="KW-1185">Reference proteome</keyword>
<dbReference type="NCBIfam" id="TIGR01362">
    <property type="entry name" value="KDO8P_synth"/>
    <property type="match status" value="1"/>
</dbReference>
<dbReference type="Proteomes" id="UP000319004">
    <property type="component" value="Chromosome"/>
</dbReference>
<dbReference type="GO" id="GO:0005737">
    <property type="term" value="C:cytoplasm"/>
    <property type="evidence" value="ECO:0007669"/>
    <property type="project" value="UniProtKB-SubCell"/>
</dbReference>
<comment type="subcellular location">
    <subcellularLocation>
        <location evidence="1 8">Cytoplasm</location>
    </subcellularLocation>
</comment>
<comment type="pathway">
    <text evidence="3 8">Carbohydrate biosynthesis; 3-deoxy-D-manno-octulosonate biosynthesis; 3-deoxy-D-manno-octulosonate from D-ribulose 5-phosphate: step 2/3.</text>
</comment>
<dbReference type="SUPFAM" id="SSF51569">
    <property type="entry name" value="Aldolase"/>
    <property type="match status" value="1"/>
</dbReference>
<dbReference type="HAMAP" id="MF_00056">
    <property type="entry name" value="KDO8P_synth"/>
    <property type="match status" value="1"/>
</dbReference>
<dbReference type="EMBL" id="CP037423">
    <property type="protein sequence ID" value="QDV46198.1"/>
    <property type="molecule type" value="Genomic_DNA"/>
</dbReference>
<dbReference type="InterPro" id="IPR013785">
    <property type="entry name" value="Aldolase_TIM"/>
</dbReference>
<feature type="domain" description="DAHP synthetase I/KDSA" evidence="9">
    <location>
        <begin position="19"/>
        <end position="268"/>
    </location>
</feature>
<dbReference type="UniPathway" id="UPA00030"/>
<dbReference type="PANTHER" id="PTHR21057">
    <property type="entry name" value="PHOSPHO-2-DEHYDRO-3-DEOXYHEPTONATE ALDOLASE"/>
    <property type="match status" value="1"/>
</dbReference>
<evidence type="ECO:0000256" key="4">
    <source>
        <dbReference type="ARBA" id="ARBA00010499"/>
    </source>
</evidence>
<dbReference type="UniPathway" id="UPA00357">
    <property type="reaction ID" value="UER00474"/>
</dbReference>
<evidence type="ECO:0000256" key="6">
    <source>
        <dbReference type="ARBA" id="ARBA00022679"/>
    </source>
</evidence>
<comment type="pathway">
    <text evidence="2">Bacterial outer membrane biogenesis; lipopolysaccharide biosynthesis.</text>
</comment>
<evidence type="ECO:0000313" key="10">
    <source>
        <dbReference type="EMBL" id="QDV46198.1"/>
    </source>
</evidence>
<evidence type="ECO:0000256" key="7">
    <source>
        <dbReference type="ARBA" id="ARBA00049112"/>
    </source>
</evidence>
<evidence type="ECO:0000256" key="8">
    <source>
        <dbReference type="HAMAP-Rule" id="MF_00056"/>
    </source>
</evidence>
<evidence type="ECO:0000259" key="9">
    <source>
        <dbReference type="Pfam" id="PF00793"/>
    </source>
</evidence>
<dbReference type="NCBIfam" id="NF003543">
    <property type="entry name" value="PRK05198.1"/>
    <property type="match status" value="1"/>
</dbReference>
<proteinExistence type="inferred from homology"/>
<dbReference type="GO" id="GO:0008676">
    <property type="term" value="F:3-deoxy-8-phosphooctulonate synthase activity"/>
    <property type="evidence" value="ECO:0007669"/>
    <property type="project" value="UniProtKB-UniRule"/>
</dbReference>
<comment type="catalytic activity">
    <reaction evidence="7 8">
        <text>D-arabinose 5-phosphate + phosphoenolpyruvate + H2O = 3-deoxy-alpha-D-manno-2-octulosonate-8-phosphate + phosphate</text>
        <dbReference type="Rhea" id="RHEA:14053"/>
        <dbReference type="ChEBI" id="CHEBI:15377"/>
        <dbReference type="ChEBI" id="CHEBI:43474"/>
        <dbReference type="ChEBI" id="CHEBI:57693"/>
        <dbReference type="ChEBI" id="CHEBI:58702"/>
        <dbReference type="ChEBI" id="CHEBI:85985"/>
        <dbReference type="EC" id="2.5.1.55"/>
    </reaction>
</comment>
<protein>
    <recommendedName>
        <fullName evidence="8">2-dehydro-3-deoxyphosphooctonate aldolase</fullName>
        <ecNumber evidence="8">2.5.1.55</ecNumber>
    </recommendedName>
    <alternativeName>
        <fullName evidence="8">3-deoxy-D-manno-octulosonic acid 8-phosphate synthase</fullName>
    </alternativeName>
    <alternativeName>
        <fullName evidence="8">KDO-8-phosphate synthase</fullName>
        <shortName evidence="8">KDO 8-P synthase</shortName>
        <shortName evidence="8">KDOPS</shortName>
    </alternativeName>
    <alternativeName>
        <fullName evidence="8">Phospho-2-dehydro-3-deoxyoctonate aldolase</fullName>
    </alternativeName>
</protein>